<organism evidence="1 2">
    <name type="scientific">Solimonas terrae</name>
    <dbReference type="NCBI Taxonomy" id="1396819"/>
    <lineage>
        <taxon>Bacteria</taxon>
        <taxon>Pseudomonadati</taxon>
        <taxon>Pseudomonadota</taxon>
        <taxon>Gammaproteobacteria</taxon>
        <taxon>Nevskiales</taxon>
        <taxon>Nevskiaceae</taxon>
        <taxon>Solimonas</taxon>
    </lineage>
</organism>
<dbReference type="RefSeq" id="WP_166252329.1">
    <property type="nucleotide sequence ID" value="NZ_JAAMOW010000002.1"/>
</dbReference>
<dbReference type="AlphaFoldDB" id="A0A6M2BMU0"/>
<dbReference type="PANTHER" id="PTHR37315">
    <property type="entry name" value="UPF0311 PROTEIN BLR7842"/>
    <property type="match status" value="1"/>
</dbReference>
<sequence length="142" mass="15409">MPKITPPTLAALATLDIEVEVLRELAHTPLGERALFGVRGGRFEGPRLQGNVLSWGGDSVIRTGGGSRINVRLLLETDDGVPLQLQYEGRASQRDGQPHIEISGSFEAPRGAYAWLNDILVFGLGAQTAGGVRYELFHFSRN</sequence>
<proteinExistence type="predicted"/>
<accession>A0A6M2BMU0</accession>
<name>A0A6M2BMU0_9GAMM</name>
<reference evidence="1 2" key="1">
    <citation type="journal article" date="2014" name="Int. J. Syst. Evol. Microbiol.">
        <title>Solimonas terrae sp. nov., isolated from soil.</title>
        <authorList>
            <person name="Kim S.J."/>
            <person name="Moon J.Y."/>
            <person name="Weon H.Y."/>
            <person name="Ahn J.H."/>
            <person name="Chen W.M."/>
            <person name="Kwon S.W."/>
        </authorList>
    </citation>
    <scope>NUCLEOTIDE SEQUENCE [LARGE SCALE GENOMIC DNA]</scope>
    <source>
        <strain evidence="1 2">KIS83-12</strain>
    </source>
</reference>
<dbReference type="PANTHER" id="PTHR37315:SF1">
    <property type="entry name" value="UPF0311 PROTEIN BLR7842"/>
    <property type="match status" value="1"/>
</dbReference>
<evidence type="ECO:0000313" key="1">
    <source>
        <dbReference type="EMBL" id="NGY03972.1"/>
    </source>
</evidence>
<dbReference type="Proteomes" id="UP000472676">
    <property type="component" value="Unassembled WGS sequence"/>
</dbReference>
<evidence type="ECO:0000313" key="2">
    <source>
        <dbReference type="Proteomes" id="UP000472676"/>
    </source>
</evidence>
<dbReference type="Gene3D" id="2.40.160.20">
    <property type="match status" value="1"/>
</dbReference>
<dbReference type="InterPro" id="IPR020915">
    <property type="entry name" value="UPF0311"/>
</dbReference>
<dbReference type="Pfam" id="PF11578">
    <property type="entry name" value="DUF3237"/>
    <property type="match status" value="1"/>
</dbReference>
<gene>
    <name evidence="1" type="ORF">G7Y85_04290</name>
</gene>
<keyword evidence="2" id="KW-1185">Reference proteome</keyword>
<comment type="caution">
    <text evidence="1">The sequence shown here is derived from an EMBL/GenBank/DDBJ whole genome shotgun (WGS) entry which is preliminary data.</text>
</comment>
<protein>
    <submittedName>
        <fullName evidence="1">DUF3237 domain-containing protein</fullName>
    </submittedName>
</protein>
<dbReference type="EMBL" id="JAAMOW010000002">
    <property type="protein sequence ID" value="NGY03972.1"/>
    <property type="molecule type" value="Genomic_DNA"/>
</dbReference>